<evidence type="ECO:0000313" key="2">
    <source>
        <dbReference type="EMBL" id="KEH27179.1"/>
    </source>
</evidence>
<sequence>MASHINHLHFTFTIMCLAFVVIAAKAAVINPGPCFFLGACPDDSEKCHQFCKTSKGIDKGKCHKDTNACCCNNIG</sequence>
<reference evidence="2 4" key="1">
    <citation type="journal article" date="2011" name="Nature">
        <title>The Medicago genome provides insight into the evolution of rhizobial symbioses.</title>
        <authorList>
            <person name="Young N.D."/>
            <person name="Debelle F."/>
            <person name="Oldroyd G.E."/>
            <person name="Geurts R."/>
            <person name="Cannon S.B."/>
            <person name="Udvardi M.K."/>
            <person name="Benedito V.A."/>
            <person name="Mayer K.F."/>
            <person name="Gouzy J."/>
            <person name="Schoof H."/>
            <person name="Van de Peer Y."/>
            <person name="Proost S."/>
            <person name="Cook D.R."/>
            <person name="Meyers B.C."/>
            <person name="Spannagl M."/>
            <person name="Cheung F."/>
            <person name="De Mita S."/>
            <person name="Krishnakumar V."/>
            <person name="Gundlach H."/>
            <person name="Zhou S."/>
            <person name="Mudge J."/>
            <person name="Bharti A.K."/>
            <person name="Murray J.D."/>
            <person name="Naoumkina M.A."/>
            <person name="Rosen B."/>
            <person name="Silverstein K.A."/>
            <person name="Tang H."/>
            <person name="Rombauts S."/>
            <person name="Zhao P.X."/>
            <person name="Zhou P."/>
            <person name="Barbe V."/>
            <person name="Bardou P."/>
            <person name="Bechner M."/>
            <person name="Bellec A."/>
            <person name="Berger A."/>
            <person name="Berges H."/>
            <person name="Bidwell S."/>
            <person name="Bisseling T."/>
            <person name="Choisne N."/>
            <person name="Couloux A."/>
            <person name="Denny R."/>
            <person name="Deshpande S."/>
            <person name="Dai X."/>
            <person name="Doyle J.J."/>
            <person name="Dudez A.M."/>
            <person name="Farmer A.D."/>
            <person name="Fouteau S."/>
            <person name="Franken C."/>
            <person name="Gibelin C."/>
            <person name="Gish J."/>
            <person name="Goldstein S."/>
            <person name="Gonzalez A.J."/>
            <person name="Green P.J."/>
            <person name="Hallab A."/>
            <person name="Hartog M."/>
            <person name="Hua A."/>
            <person name="Humphray S.J."/>
            <person name="Jeong D.H."/>
            <person name="Jing Y."/>
            <person name="Jocker A."/>
            <person name="Kenton S.M."/>
            <person name="Kim D.J."/>
            <person name="Klee K."/>
            <person name="Lai H."/>
            <person name="Lang C."/>
            <person name="Lin S."/>
            <person name="Macmil S.L."/>
            <person name="Magdelenat G."/>
            <person name="Matthews L."/>
            <person name="McCorrison J."/>
            <person name="Monaghan E.L."/>
            <person name="Mun J.H."/>
            <person name="Najar F.Z."/>
            <person name="Nicholson C."/>
            <person name="Noirot C."/>
            <person name="O'Bleness M."/>
            <person name="Paule C.R."/>
            <person name="Poulain J."/>
            <person name="Prion F."/>
            <person name="Qin B."/>
            <person name="Qu C."/>
            <person name="Retzel E.F."/>
            <person name="Riddle C."/>
            <person name="Sallet E."/>
            <person name="Samain S."/>
            <person name="Samson N."/>
            <person name="Sanders I."/>
            <person name="Saurat O."/>
            <person name="Scarpelli C."/>
            <person name="Schiex T."/>
            <person name="Segurens B."/>
            <person name="Severin A.J."/>
            <person name="Sherrier D.J."/>
            <person name="Shi R."/>
            <person name="Sims S."/>
            <person name="Singer S.R."/>
            <person name="Sinharoy S."/>
            <person name="Sterck L."/>
            <person name="Viollet A."/>
            <person name="Wang B.B."/>
            <person name="Wang K."/>
            <person name="Wang M."/>
            <person name="Wang X."/>
            <person name="Warfsmann J."/>
            <person name="Weissenbach J."/>
            <person name="White D.D."/>
            <person name="White J.D."/>
            <person name="Wiley G.B."/>
            <person name="Wincker P."/>
            <person name="Xing Y."/>
            <person name="Yang L."/>
            <person name="Yao Z."/>
            <person name="Ying F."/>
            <person name="Zhai J."/>
            <person name="Zhou L."/>
            <person name="Zuber A."/>
            <person name="Denarie J."/>
            <person name="Dixon R.A."/>
            <person name="May G.D."/>
            <person name="Schwartz D.C."/>
            <person name="Rogers J."/>
            <person name="Quetier F."/>
            <person name="Town C.D."/>
            <person name="Roe B.A."/>
        </authorList>
    </citation>
    <scope>NUCLEOTIDE SEQUENCE [LARGE SCALE GENOMIC DNA]</scope>
    <source>
        <strain evidence="2">A17</strain>
        <strain evidence="3 4">cv. Jemalong A17</strain>
    </source>
</reference>
<feature type="signal peptide" evidence="1">
    <location>
        <begin position="1"/>
        <end position="26"/>
    </location>
</feature>
<keyword evidence="1" id="KW-0732">Signal</keyword>
<keyword evidence="4" id="KW-1185">Reference proteome</keyword>
<organism evidence="2 4">
    <name type="scientific">Medicago truncatula</name>
    <name type="common">Barrel medic</name>
    <name type="synonym">Medicago tribuloides</name>
    <dbReference type="NCBI Taxonomy" id="3880"/>
    <lineage>
        <taxon>Eukaryota</taxon>
        <taxon>Viridiplantae</taxon>
        <taxon>Streptophyta</taxon>
        <taxon>Embryophyta</taxon>
        <taxon>Tracheophyta</taxon>
        <taxon>Spermatophyta</taxon>
        <taxon>Magnoliopsida</taxon>
        <taxon>eudicotyledons</taxon>
        <taxon>Gunneridae</taxon>
        <taxon>Pentapetalae</taxon>
        <taxon>rosids</taxon>
        <taxon>fabids</taxon>
        <taxon>Fabales</taxon>
        <taxon>Fabaceae</taxon>
        <taxon>Papilionoideae</taxon>
        <taxon>50 kb inversion clade</taxon>
        <taxon>NPAAA clade</taxon>
        <taxon>Hologalegina</taxon>
        <taxon>IRL clade</taxon>
        <taxon>Trifolieae</taxon>
        <taxon>Medicago</taxon>
    </lineage>
</organism>
<evidence type="ECO:0000256" key="1">
    <source>
        <dbReference type="SAM" id="SignalP"/>
    </source>
</evidence>
<proteinExistence type="predicted"/>
<name>A0A072UBJ1_MEDTR</name>
<gene>
    <name evidence="2" type="ordered locus">MTR_6g088485</name>
</gene>
<reference evidence="2 4" key="2">
    <citation type="journal article" date="2014" name="BMC Genomics">
        <title>An improved genome release (version Mt4.0) for the model legume Medicago truncatula.</title>
        <authorList>
            <person name="Tang H."/>
            <person name="Krishnakumar V."/>
            <person name="Bidwell S."/>
            <person name="Rosen B."/>
            <person name="Chan A."/>
            <person name="Zhou S."/>
            <person name="Gentzbittel L."/>
            <person name="Childs K.L."/>
            <person name="Yandell M."/>
            <person name="Gundlach H."/>
            <person name="Mayer K.F."/>
            <person name="Schwartz D.C."/>
            <person name="Town C.D."/>
        </authorList>
    </citation>
    <scope>GENOME REANNOTATION</scope>
    <source>
        <strain evidence="2">A17</strain>
        <strain evidence="3 4">cv. Jemalong A17</strain>
    </source>
</reference>
<dbReference type="Proteomes" id="UP000002051">
    <property type="component" value="Chromosome 6"/>
</dbReference>
<evidence type="ECO:0000313" key="3">
    <source>
        <dbReference type="EnsemblPlants" id="KEH27179"/>
    </source>
</evidence>
<feature type="chain" id="PRO_5014499492" evidence="1">
    <location>
        <begin position="27"/>
        <end position="75"/>
    </location>
</feature>
<dbReference type="EMBL" id="CM001222">
    <property type="protein sequence ID" value="KEH27179.1"/>
    <property type="molecule type" value="Genomic_DNA"/>
</dbReference>
<accession>A0A072UBJ1</accession>
<protein>
    <submittedName>
        <fullName evidence="2">LCR-like protein</fullName>
    </submittedName>
</protein>
<dbReference type="AlphaFoldDB" id="A0A072UBJ1"/>
<dbReference type="HOGENOM" id="CLU_190964_0_0_1"/>
<evidence type="ECO:0000313" key="4">
    <source>
        <dbReference type="Proteomes" id="UP000002051"/>
    </source>
</evidence>
<reference evidence="3" key="3">
    <citation type="submission" date="2015-04" db="UniProtKB">
        <authorList>
            <consortium name="EnsemblPlants"/>
        </authorList>
    </citation>
    <scope>IDENTIFICATION</scope>
    <source>
        <strain evidence="3">cv. Jemalong A17</strain>
    </source>
</reference>
<dbReference type="EnsemblPlants" id="KEH27179">
    <property type="protein sequence ID" value="KEH27179"/>
    <property type="gene ID" value="MTR_6g088485"/>
</dbReference>